<reference evidence="2" key="1">
    <citation type="submission" date="2017-11" db="EMBL/GenBank/DDBJ databases">
        <authorList>
            <person name="Watanabe M."/>
            <person name="Kojima H."/>
        </authorList>
    </citation>
    <scope>NUCLEOTIDE SEQUENCE [LARGE SCALE GENOMIC DNA]</scope>
    <source>
        <strain evidence="2">Tokyo 01</strain>
    </source>
</reference>
<name>A0A401G4E4_9BACT</name>
<accession>A0A401G4E4</accession>
<protein>
    <submittedName>
        <fullName evidence="1">Uncharacterized protein</fullName>
    </submittedName>
</protein>
<organism evidence="1 2">
    <name type="scientific">Desulfonema ishimotonii</name>
    <dbReference type="NCBI Taxonomy" id="45657"/>
    <lineage>
        <taxon>Bacteria</taxon>
        <taxon>Pseudomonadati</taxon>
        <taxon>Thermodesulfobacteriota</taxon>
        <taxon>Desulfobacteria</taxon>
        <taxon>Desulfobacterales</taxon>
        <taxon>Desulfococcaceae</taxon>
        <taxon>Desulfonema</taxon>
    </lineage>
</organism>
<dbReference type="RefSeq" id="WP_208022665.1">
    <property type="nucleotide sequence ID" value="NZ_BEXT01000001.1"/>
</dbReference>
<gene>
    <name evidence="1" type="ORF">DENIS_5126</name>
</gene>
<keyword evidence="2" id="KW-1185">Reference proteome</keyword>
<dbReference type="EMBL" id="BEXT01000001">
    <property type="protein sequence ID" value="GBC64109.1"/>
    <property type="molecule type" value="Genomic_DNA"/>
</dbReference>
<comment type="caution">
    <text evidence="1">The sequence shown here is derived from an EMBL/GenBank/DDBJ whole genome shotgun (WGS) entry which is preliminary data.</text>
</comment>
<evidence type="ECO:0000313" key="1">
    <source>
        <dbReference type="EMBL" id="GBC64109.1"/>
    </source>
</evidence>
<sequence>MGSCFKNPFGVQKLSPRRGRSFAKFAKFQEVATPAHKKELEIWEKAGIKVASDGGQAIIRNYGKGLCGEAMYNDAEYAEKYDH</sequence>
<dbReference type="AlphaFoldDB" id="A0A401G4E4"/>
<evidence type="ECO:0000313" key="2">
    <source>
        <dbReference type="Proteomes" id="UP000288096"/>
    </source>
</evidence>
<proteinExistence type="predicted"/>
<dbReference type="Proteomes" id="UP000288096">
    <property type="component" value="Unassembled WGS sequence"/>
</dbReference>
<reference evidence="2" key="2">
    <citation type="submission" date="2019-01" db="EMBL/GenBank/DDBJ databases">
        <title>Genome sequence of Desulfonema ishimotonii strain Tokyo 01.</title>
        <authorList>
            <person name="Fukui M."/>
        </authorList>
    </citation>
    <scope>NUCLEOTIDE SEQUENCE [LARGE SCALE GENOMIC DNA]</scope>
    <source>
        <strain evidence="2">Tokyo 01</strain>
    </source>
</reference>